<accession>A0A7M5V5Z5</accession>
<dbReference type="AlphaFoldDB" id="A0A7M5V5Z5"/>
<evidence type="ECO:0000313" key="1">
    <source>
        <dbReference type="EnsemblMetazoa" id="CLYHEMP010402.1"/>
    </source>
</evidence>
<dbReference type="EnsemblMetazoa" id="CLYHEMT010402.1">
    <property type="protein sequence ID" value="CLYHEMP010402.1"/>
    <property type="gene ID" value="CLYHEMG010402"/>
</dbReference>
<dbReference type="Proteomes" id="UP000594262">
    <property type="component" value="Unplaced"/>
</dbReference>
<name>A0A7M5V5Z5_9CNID</name>
<sequence length="122" mass="14409">MQTFFFFEKYTVIFCEAFQRIFQLLDYFFANMEAELLGENDEENYQWAHESVNTSYYELNTTSRSPEMYVQTMLEQIYDPVPEYERGFIGGKNQLENVVELAQYLNHLVSYLTNIVSGTDAS</sequence>
<keyword evidence="2" id="KW-1185">Reference proteome</keyword>
<protein>
    <submittedName>
        <fullName evidence="1">Uncharacterized protein</fullName>
    </submittedName>
</protein>
<organism evidence="1 2">
    <name type="scientific">Clytia hemisphaerica</name>
    <dbReference type="NCBI Taxonomy" id="252671"/>
    <lineage>
        <taxon>Eukaryota</taxon>
        <taxon>Metazoa</taxon>
        <taxon>Cnidaria</taxon>
        <taxon>Hydrozoa</taxon>
        <taxon>Hydroidolina</taxon>
        <taxon>Leptothecata</taxon>
        <taxon>Obeliida</taxon>
        <taxon>Clytiidae</taxon>
        <taxon>Clytia</taxon>
    </lineage>
</organism>
<proteinExistence type="predicted"/>
<reference evidence="1" key="1">
    <citation type="submission" date="2021-01" db="UniProtKB">
        <authorList>
            <consortium name="EnsemblMetazoa"/>
        </authorList>
    </citation>
    <scope>IDENTIFICATION</scope>
</reference>
<evidence type="ECO:0000313" key="2">
    <source>
        <dbReference type="Proteomes" id="UP000594262"/>
    </source>
</evidence>